<organism evidence="8 9">
    <name type="scientific">Bartonella henselae (strain ATCC 49882 / DSM 28221 / CCUG 30454 / Houston 1)</name>
    <name type="common">Rochalimaea henselae</name>
    <dbReference type="NCBI Taxonomy" id="283166"/>
    <lineage>
        <taxon>Bacteria</taxon>
        <taxon>Pseudomonadati</taxon>
        <taxon>Pseudomonadota</taxon>
        <taxon>Alphaproteobacteria</taxon>
        <taxon>Hyphomicrobiales</taxon>
        <taxon>Bartonellaceae</taxon>
        <taxon>Bartonella</taxon>
    </lineage>
</organism>
<dbReference type="CDD" id="cd08645">
    <property type="entry name" value="FMT_core_GART"/>
    <property type="match status" value="1"/>
</dbReference>
<dbReference type="HAMAP" id="MF_01930">
    <property type="entry name" value="PurN"/>
    <property type="match status" value="1"/>
</dbReference>
<dbReference type="SUPFAM" id="SSF53328">
    <property type="entry name" value="Formyltransferase"/>
    <property type="match status" value="1"/>
</dbReference>
<proteinExistence type="inferred from homology"/>
<dbReference type="OrthoDB" id="9806170at2"/>
<dbReference type="EMBL" id="BX897699">
    <property type="protein sequence ID" value="CAF27750.1"/>
    <property type="molecule type" value="Genomic_DNA"/>
</dbReference>
<keyword evidence="3 6" id="KW-0658">Purine biosynthesis</keyword>
<comment type="similarity">
    <text evidence="4 6">Belongs to the GART family.</text>
</comment>
<evidence type="ECO:0000256" key="4">
    <source>
        <dbReference type="ARBA" id="ARBA00038440"/>
    </source>
</evidence>
<feature type="site" description="Raises pKa of active site His" evidence="6">
    <location>
        <position position="146"/>
    </location>
</feature>
<comment type="function">
    <text evidence="6">Catalyzes the transfer of a formyl group from 10-formyltetrahydrofolate to 5-phospho-ribosyl-glycinamide (GAR), producing 5-phospho-ribosyl-N-formylglycinamide (FGAR) and tetrahydrofolate.</text>
</comment>
<evidence type="ECO:0000313" key="8">
    <source>
        <dbReference type="EMBL" id="CAF27750.1"/>
    </source>
</evidence>
<evidence type="ECO:0000313" key="9">
    <source>
        <dbReference type="Proteomes" id="UP000000421"/>
    </source>
</evidence>
<comment type="catalytic activity">
    <reaction evidence="5 6">
        <text>N(1)-(5-phospho-beta-D-ribosyl)glycinamide + (6R)-10-formyltetrahydrofolate = N(2)-formyl-N(1)-(5-phospho-beta-D-ribosyl)glycinamide + (6S)-5,6,7,8-tetrahydrofolate + H(+)</text>
        <dbReference type="Rhea" id="RHEA:15053"/>
        <dbReference type="ChEBI" id="CHEBI:15378"/>
        <dbReference type="ChEBI" id="CHEBI:57453"/>
        <dbReference type="ChEBI" id="CHEBI:143788"/>
        <dbReference type="ChEBI" id="CHEBI:147286"/>
        <dbReference type="ChEBI" id="CHEBI:195366"/>
        <dbReference type="EC" id="2.1.2.2"/>
    </reaction>
</comment>
<evidence type="ECO:0000256" key="2">
    <source>
        <dbReference type="ARBA" id="ARBA00022679"/>
    </source>
</evidence>
<dbReference type="KEGG" id="bhe:BH09570"/>
<dbReference type="PROSITE" id="PS00373">
    <property type="entry name" value="GART"/>
    <property type="match status" value="1"/>
</dbReference>
<feature type="active site" description="Proton donor" evidence="6">
    <location>
        <position position="110"/>
    </location>
</feature>
<dbReference type="EnsemblBacteria" id="CAF27750">
    <property type="protein sequence ID" value="CAF27750"/>
    <property type="gene ID" value="BH09570"/>
</dbReference>
<feature type="domain" description="Formyl transferase N-terminal" evidence="7">
    <location>
        <begin position="3"/>
        <end position="183"/>
    </location>
</feature>
<dbReference type="PaxDb" id="283166-BH09570"/>
<evidence type="ECO:0000256" key="5">
    <source>
        <dbReference type="ARBA" id="ARBA00047664"/>
    </source>
</evidence>
<dbReference type="AlphaFoldDB" id="A0A0R4J8H3"/>
<dbReference type="UniPathway" id="UPA00074">
    <property type="reaction ID" value="UER00126"/>
</dbReference>
<accession>A0A0R4J8H3</accession>
<dbReference type="GO" id="GO:0004644">
    <property type="term" value="F:phosphoribosylglycinamide formyltransferase activity"/>
    <property type="evidence" value="ECO:0007669"/>
    <property type="project" value="UniProtKB-UniRule"/>
</dbReference>
<dbReference type="EC" id="2.1.2.2" evidence="6"/>
<keyword evidence="9" id="KW-1185">Reference proteome</keyword>
<dbReference type="PANTHER" id="PTHR43369">
    <property type="entry name" value="PHOSPHORIBOSYLGLYCINAMIDE FORMYLTRANSFERASE"/>
    <property type="match status" value="1"/>
</dbReference>
<dbReference type="GO" id="GO:0005829">
    <property type="term" value="C:cytosol"/>
    <property type="evidence" value="ECO:0007669"/>
    <property type="project" value="TreeGrafter"/>
</dbReference>
<dbReference type="InterPro" id="IPR004607">
    <property type="entry name" value="GART"/>
</dbReference>
<evidence type="ECO:0000256" key="1">
    <source>
        <dbReference type="ARBA" id="ARBA00005054"/>
    </source>
</evidence>
<feature type="binding site" evidence="6">
    <location>
        <begin position="13"/>
        <end position="15"/>
    </location>
    <ligand>
        <name>N(1)-(5-phospho-beta-D-ribosyl)glycinamide</name>
        <dbReference type="ChEBI" id="CHEBI:143788"/>
    </ligand>
</feature>
<dbReference type="Proteomes" id="UP000000421">
    <property type="component" value="Chromosome"/>
</dbReference>
<evidence type="ECO:0000256" key="3">
    <source>
        <dbReference type="ARBA" id="ARBA00022755"/>
    </source>
</evidence>
<dbReference type="InterPro" id="IPR001555">
    <property type="entry name" value="GART_AS"/>
</dbReference>
<feature type="binding site" evidence="6">
    <location>
        <position position="108"/>
    </location>
    <ligand>
        <name>(6R)-10-formyltetrahydrofolate</name>
        <dbReference type="ChEBI" id="CHEBI:195366"/>
    </ligand>
</feature>
<sequence>MKKQIVVFISGNGSNMVALVKASKQKEYPAEIIAVICDNPHAKGIEKARDNHLPIHIIDRKDYPTKEAYEESIFKVLAKYQPDLICFAGYMRLISSRFVKLYEGKILNIHPSLLPSFKGLKTHERVLQAGVKITGCTVHLVTEDMDSGKILAQAAVPICPNDTADSLAQRVLKAEHKLYPEALKAFIEGNNKITDAQQQLLSF</sequence>
<gene>
    <name evidence="6 8" type="primary">purN</name>
    <name evidence="8" type="ordered locus">BH09570</name>
</gene>
<keyword evidence="2 6" id="KW-0808">Transferase</keyword>
<comment type="pathway">
    <text evidence="1 6">Purine metabolism; IMP biosynthesis via de novo pathway; N(2)-formyl-N(1)-(5-phospho-D-ribosyl)glycinamide from N(1)-(5-phospho-D-ribosyl)glycinamide (10-formyl THF route): step 1/1.</text>
</comment>
<name>A0A0R4J8H3_BARHE</name>
<dbReference type="Pfam" id="PF00551">
    <property type="entry name" value="Formyl_trans_N"/>
    <property type="match status" value="1"/>
</dbReference>
<dbReference type="FunFam" id="3.40.50.170:FF:000007">
    <property type="entry name" value="Phosphoribosylglycinamide formyltransferase"/>
    <property type="match status" value="1"/>
</dbReference>
<feature type="binding site" evidence="6">
    <location>
        <begin position="91"/>
        <end position="94"/>
    </location>
    <ligand>
        <name>(6R)-10-formyltetrahydrofolate</name>
        <dbReference type="ChEBI" id="CHEBI:195366"/>
    </ligand>
</feature>
<dbReference type="NCBIfam" id="TIGR00639">
    <property type="entry name" value="PurN"/>
    <property type="match status" value="1"/>
</dbReference>
<feature type="binding site" evidence="6">
    <location>
        <position position="66"/>
    </location>
    <ligand>
        <name>(6R)-10-formyltetrahydrofolate</name>
        <dbReference type="ChEBI" id="CHEBI:195366"/>
    </ligand>
</feature>
<dbReference type="RefSeq" id="WP_011180832.1">
    <property type="nucleotide sequence ID" value="NC_005956.1"/>
</dbReference>
<dbReference type="GeneID" id="92985350"/>
<dbReference type="InterPro" id="IPR002376">
    <property type="entry name" value="Formyl_transf_N"/>
</dbReference>
<dbReference type="GO" id="GO:0006189">
    <property type="term" value="P:'de novo' IMP biosynthetic process"/>
    <property type="evidence" value="ECO:0007669"/>
    <property type="project" value="UniProtKB-UniRule"/>
</dbReference>
<dbReference type="eggNOG" id="COG0299">
    <property type="taxonomic scope" value="Bacteria"/>
</dbReference>
<protein>
    <recommendedName>
        <fullName evidence="6">Phosphoribosylglycinamide formyltransferase</fullName>
        <ecNumber evidence="6">2.1.2.2</ecNumber>
    </recommendedName>
    <alternativeName>
        <fullName evidence="6">5'-phosphoribosylglycinamide transformylase</fullName>
    </alternativeName>
    <alternativeName>
        <fullName evidence="6">GAR transformylase</fullName>
        <shortName evidence="6">GART</shortName>
    </alternativeName>
</protein>
<evidence type="ECO:0000256" key="6">
    <source>
        <dbReference type="HAMAP-Rule" id="MF_01930"/>
    </source>
</evidence>
<evidence type="ECO:0000259" key="7">
    <source>
        <dbReference type="Pfam" id="PF00551"/>
    </source>
</evidence>
<reference evidence="8 9" key="1">
    <citation type="journal article" date="2004" name="Proc. Natl. Acad. Sci. U.S.A.">
        <title>The louse-borne human pathogen Bartonella quintana is a genomic derivative of the zoonotic agent Bartonella henselae.</title>
        <authorList>
            <person name="Alsmark U.C.M."/>
            <person name="Frank A.C."/>
            <person name="Karlberg E.O."/>
            <person name="Legault B.-A."/>
            <person name="Ardell D.H."/>
            <person name="Canbaeck B."/>
            <person name="Eriksson A.-S."/>
            <person name="Naeslund A.K."/>
            <person name="Handley S.A."/>
            <person name="Huvet M."/>
            <person name="La Scola B."/>
            <person name="Holmberg M."/>
            <person name="Andersson S.G.E."/>
        </authorList>
    </citation>
    <scope>NUCLEOTIDE SEQUENCE [LARGE SCALE GENOMIC DNA]</scope>
    <source>
        <strain evidence="9">ATCC 49882 / DSM 28221 / CCUG 30454 / Houston 1</strain>
    </source>
</reference>
<dbReference type="Gene3D" id="3.40.50.170">
    <property type="entry name" value="Formyl transferase, N-terminal domain"/>
    <property type="match status" value="1"/>
</dbReference>
<dbReference type="InterPro" id="IPR036477">
    <property type="entry name" value="Formyl_transf_N_sf"/>
</dbReference>
<dbReference type="PANTHER" id="PTHR43369:SF2">
    <property type="entry name" value="PHOSPHORIBOSYLGLYCINAMIDE FORMYLTRANSFERASE"/>
    <property type="match status" value="1"/>
</dbReference>